<dbReference type="GO" id="GO:0003989">
    <property type="term" value="F:acetyl-CoA carboxylase activity"/>
    <property type="evidence" value="ECO:0007669"/>
    <property type="project" value="InterPro"/>
</dbReference>
<dbReference type="SUPFAM" id="SSF51230">
    <property type="entry name" value="Single hybrid motif"/>
    <property type="match status" value="1"/>
</dbReference>
<evidence type="ECO:0000256" key="3">
    <source>
        <dbReference type="ARBA" id="ARBA00017562"/>
    </source>
</evidence>
<keyword evidence="8 9" id="KW-0092">Biotin</keyword>
<evidence type="ECO:0000313" key="12">
    <source>
        <dbReference type="EMBL" id="RQY91342.1"/>
    </source>
</evidence>
<evidence type="ECO:0000256" key="2">
    <source>
        <dbReference type="ARBA" id="ARBA00005194"/>
    </source>
</evidence>
<dbReference type="InterPro" id="IPR000089">
    <property type="entry name" value="Biotin_lipoyl"/>
</dbReference>
<name>A0A3N7Y5R2_9BURK</name>
<dbReference type="AlphaFoldDB" id="A0A3N7Y5R2"/>
<evidence type="ECO:0000259" key="10">
    <source>
        <dbReference type="PROSITE" id="PS50968"/>
    </source>
</evidence>
<evidence type="ECO:0000256" key="8">
    <source>
        <dbReference type="ARBA" id="ARBA00023267"/>
    </source>
</evidence>
<evidence type="ECO:0000256" key="1">
    <source>
        <dbReference type="ARBA" id="ARBA00003761"/>
    </source>
</evidence>
<dbReference type="GeneID" id="93054874"/>
<comment type="function">
    <text evidence="1 9">This protein is a component of the acetyl coenzyme A carboxylase complex; first, biotin carboxylase catalyzes the carboxylation of the carrier protein and then the transcarboxylase transfers the carboxyl group to form malonyl-CoA.</text>
</comment>
<dbReference type="InterPro" id="IPR001882">
    <property type="entry name" value="Biotin_BS"/>
</dbReference>
<sequence>MDLRKLKTLIDLVSESGISELEVTEGEGKVRIVKNAPPVYVQPTGGYAPQISMPAQTVALPTEGAAAAAPGAAAAPAAAAPQGHVVTSPMVGTFYRAPSPGADPFAQVGDTVKEGQTLCIIEAMKLLNEIESDKAGVIKEILVENGQAVEYGQPLFVIG</sequence>
<protein>
    <recommendedName>
        <fullName evidence="3 9">Biotin carboxyl carrier protein of acetyl-CoA carboxylase</fullName>
    </recommendedName>
</protein>
<evidence type="ECO:0000256" key="7">
    <source>
        <dbReference type="ARBA" id="ARBA00023160"/>
    </source>
</evidence>
<reference evidence="11 14" key="2">
    <citation type="submission" date="2019-09" db="EMBL/GenBank/DDBJ databases">
        <title>Draft genome sequences of 48 bacterial type strains from the CCUG.</title>
        <authorList>
            <person name="Tunovic T."/>
            <person name="Pineiro-Iglesias B."/>
            <person name="Unosson C."/>
            <person name="Inganas E."/>
            <person name="Ohlen M."/>
            <person name="Cardew S."/>
            <person name="Jensie-Markopoulos S."/>
            <person name="Salva-Serra F."/>
            <person name="Jaen-Luchoro D."/>
            <person name="Karlsson R."/>
            <person name="Svensson-Stadler L."/>
            <person name="Chun J."/>
            <person name="Moore E."/>
        </authorList>
    </citation>
    <scope>NUCLEOTIDE SEQUENCE [LARGE SCALE GENOMIC DNA]</scope>
    <source>
        <strain evidence="11 14">CCUG 65686</strain>
    </source>
</reference>
<gene>
    <name evidence="12" type="ORF">DF017_17000</name>
    <name evidence="11" type="ORF">F7R25_26070</name>
</gene>
<dbReference type="PROSITE" id="PS00188">
    <property type="entry name" value="BIOTIN"/>
    <property type="match status" value="1"/>
</dbReference>
<dbReference type="PANTHER" id="PTHR45266">
    <property type="entry name" value="OXALOACETATE DECARBOXYLASE ALPHA CHAIN"/>
    <property type="match status" value="1"/>
</dbReference>
<proteinExistence type="predicted"/>
<evidence type="ECO:0000313" key="14">
    <source>
        <dbReference type="Proteomes" id="UP000473470"/>
    </source>
</evidence>
<dbReference type="InterPro" id="IPR001249">
    <property type="entry name" value="AcCoA_biotinCC"/>
</dbReference>
<dbReference type="EMBL" id="QTPM01000019">
    <property type="protein sequence ID" value="RQY91342.1"/>
    <property type="molecule type" value="Genomic_DNA"/>
</dbReference>
<dbReference type="GO" id="GO:0009317">
    <property type="term" value="C:acetyl-CoA carboxylase complex"/>
    <property type="evidence" value="ECO:0007669"/>
    <property type="project" value="InterPro"/>
</dbReference>
<keyword evidence="5 9" id="KW-0276">Fatty acid metabolism</keyword>
<evidence type="ECO:0000256" key="5">
    <source>
        <dbReference type="ARBA" id="ARBA00022832"/>
    </source>
</evidence>
<dbReference type="RefSeq" id="WP_059564562.1">
    <property type="nucleotide sequence ID" value="NZ_CABVPM010000096.1"/>
</dbReference>
<keyword evidence="13" id="KW-1185">Reference proteome</keyword>
<dbReference type="Gene3D" id="2.40.50.100">
    <property type="match status" value="1"/>
</dbReference>
<dbReference type="Proteomes" id="UP000473470">
    <property type="component" value="Unassembled WGS sequence"/>
</dbReference>
<keyword evidence="11" id="KW-0436">Ligase</keyword>
<dbReference type="PANTHER" id="PTHR45266:SF3">
    <property type="entry name" value="OXALOACETATE DECARBOXYLASE ALPHA CHAIN"/>
    <property type="match status" value="1"/>
</dbReference>
<dbReference type="NCBIfam" id="TIGR00531">
    <property type="entry name" value="BCCP"/>
    <property type="match status" value="1"/>
</dbReference>
<dbReference type="PRINTS" id="PR01071">
    <property type="entry name" value="ACOABIOTINCC"/>
</dbReference>
<dbReference type="CDD" id="cd06850">
    <property type="entry name" value="biotinyl_domain"/>
    <property type="match status" value="1"/>
</dbReference>
<dbReference type="UniPathway" id="UPA00094"/>
<keyword evidence="4 9" id="KW-0444">Lipid biosynthesis</keyword>
<keyword evidence="7 9" id="KW-0275">Fatty acid biosynthesis</keyword>
<dbReference type="PROSITE" id="PS50968">
    <property type="entry name" value="BIOTINYL_LIPOYL"/>
    <property type="match status" value="1"/>
</dbReference>
<dbReference type="KEGG" id="bstg:WT74_02970"/>
<dbReference type="GO" id="GO:0006633">
    <property type="term" value="P:fatty acid biosynthetic process"/>
    <property type="evidence" value="ECO:0007669"/>
    <property type="project" value="UniProtKB-UniPathway"/>
</dbReference>
<keyword evidence="6 9" id="KW-0443">Lipid metabolism</keyword>
<comment type="pathway">
    <text evidence="2 9">Lipid metabolism; fatty acid biosynthesis.</text>
</comment>
<dbReference type="EMBL" id="VZOK01000049">
    <property type="protein sequence ID" value="KAB0634600.1"/>
    <property type="molecule type" value="Genomic_DNA"/>
</dbReference>
<dbReference type="FunFam" id="2.40.50.100:FF:000003">
    <property type="entry name" value="Acetyl-CoA carboxylase biotin carboxyl carrier protein"/>
    <property type="match status" value="1"/>
</dbReference>
<evidence type="ECO:0000256" key="6">
    <source>
        <dbReference type="ARBA" id="ARBA00023098"/>
    </source>
</evidence>
<accession>A0A3N7Y5R2</accession>
<dbReference type="Proteomes" id="UP000281098">
    <property type="component" value="Unassembled WGS sequence"/>
</dbReference>
<feature type="domain" description="Lipoyl-binding" evidence="10">
    <location>
        <begin position="83"/>
        <end position="159"/>
    </location>
</feature>
<reference evidence="12 13" key="1">
    <citation type="submission" date="2018-08" db="EMBL/GenBank/DDBJ databases">
        <title>Comparative analysis of Burkholderia isolates from Puerto Rico.</title>
        <authorList>
            <person name="Hall C."/>
            <person name="Sahl J."/>
            <person name="Wagner D."/>
        </authorList>
    </citation>
    <scope>NUCLEOTIDE SEQUENCE [LARGE SCALE GENOMIC DNA]</scope>
    <source>
        <strain evidence="12 13">Bp8966</strain>
    </source>
</reference>
<dbReference type="Pfam" id="PF00364">
    <property type="entry name" value="Biotin_lipoyl"/>
    <property type="match status" value="1"/>
</dbReference>
<evidence type="ECO:0000256" key="4">
    <source>
        <dbReference type="ARBA" id="ARBA00022516"/>
    </source>
</evidence>
<evidence type="ECO:0000256" key="9">
    <source>
        <dbReference type="RuleBase" id="RU364072"/>
    </source>
</evidence>
<evidence type="ECO:0000313" key="13">
    <source>
        <dbReference type="Proteomes" id="UP000281098"/>
    </source>
</evidence>
<comment type="caution">
    <text evidence="11">The sequence shown here is derived from an EMBL/GenBank/DDBJ whole genome shotgun (WGS) entry which is preliminary data.</text>
</comment>
<evidence type="ECO:0000313" key="11">
    <source>
        <dbReference type="EMBL" id="KAB0634600.1"/>
    </source>
</evidence>
<organism evidence="11 14">
    <name type="scientific">Burkholderia stagnalis</name>
    <dbReference type="NCBI Taxonomy" id="1503054"/>
    <lineage>
        <taxon>Bacteria</taxon>
        <taxon>Pseudomonadati</taxon>
        <taxon>Pseudomonadota</taxon>
        <taxon>Betaproteobacteria</taxon>
        <taxon>Burkholderiales</taxon>
        <taxon>Burkholderiaceae</taxon>
        <taxon>Burkholderia</taxon>
        <taxon>Burkholderia cepacia complex</taxon>
    </lineage>
</organism>
<dbReference type="InterPro" id="IPR050709">
    <property type="entry name" value="Biotin_Carboxyl_Carrier/Decarb"/>
</dbReference>
<dbReference type="InterPro" id="IPR011053">
    <property type="entry name" value="Single_hybrid_motif"/>
</dbReference>